<dbReference type="HOGENOM" id="CLU_000604_1_1_6"/>
<dbReference type="GO" id="GO:0043190">
    <property type="term" value="C:ATP-binding cassette (ABC) transporter complex"/>
    <property type="evidence" value="ECO:0007669"/>
    <property type="project" value="InterPro"/>
</dbReference>
<dbReference type="PROSITE" id="PS50893">
    <property type="entry name" value="ABC_TRANSPORTER_2"/>
    <property type="match status" value="1"/>
</dbReference>
<dbReference type="SMART" id="SM00382">
    <property type="entry name" value="AAA"/>
    <property type="match status" value="1"/>
</dbReference>
<dbReference type="RefSeq" id="WP_019689206.1">
    <property type="nucleotide sequence ID" value="NZ_AFOY02000004.1"/>
</dbReference>
<dbReference type="GO" id="GO:0015847">
    <property type="term" value="P:putrescine transport"/>
    <property type="evidence" value="ECO:0007669"/>
    <property type="project" value="UniProtKB-ARBA"/>
</dbReference>
<dbReference type="Gene3D" id="3.40.50.300">
    <property type="entry name" value="P-loop containing nucleotide triphosphate hydrolases"/>
    <property type="match status" value="1"/>
</dbReference>
<dbReference type="GO" id="GO:0005524">
    <property type="term" value="F:ATP binding"/>
    <property type="evidence" value="ECO:0007669"/>
    <property type="project" value="UniProtKB-KW"/>
</dbReference>
<keyword evidence="5" id="KW-0378">Hydrolase</keyword>
<dbReference type="FunFam" id="3.40.50.300:FF:000133">
    <property type="entry name" value="Spermidine/putrescine import ATP-binding protein PotA"/>
    <property type="match status" value="1"/>
</dbReference>
<evidence type="ECO:0000256" key="2">
    <source>
        <dbReference type="ARBA" id="ARBA00022741"/>
    </source>
</evidence>
<keyword evidence="1" id="KW-0813">Transport</keyword>
<keyword evidence="2" id="KW-0547">Nucleotide-binding</keyword>
<dbReference type="SUPFAM" id="SSF52540">
    <property type="entry name" value="P-loop containing nucleoside triphosphate hydrolases"/>
    <property type="match status" value="1"/>
</dbReference>
<evidence type="ECO:0000313" key="6">
    <source>
        <dbReference type="Proteomes" id="UP000022611"/>
    </source>
</evidence>
<dbReference type="InterPro" id="IPR017871">
    <property type="entry name" value="ABC_transporter-like_CS"/>
</dbReference>
<organism evidence="5 6">
    <name type="scientific">Pseudomonas fluorescens HK44</name>
    <dbReference type="NCBI Taxonomy" id="1042209"/>
    <lineage>
        <taxon>Bacteria</taxon>
        <taxon>Pseudomonadati</taxon>
        <taxon>Pseudomonadota</taxon>
        <taxon>Gammaproteobacteria</taxon>
        <taxon>Pseudomonadales</taxon>
        <taxon>Pseudomonadaceae</taxon>
        <taxon>Pseudomonas</taxon>
    </lineage>
</organism>
<dbReference type="InterPro" id="IPR003593">
    <property type="entry name" value="AAA+_ATPase"/>
</dbReference>
<evidence type="ECO:0000256" key="1">
    <source>
        <dbReference type="ARBA" id="ARBA00022448"/>
    </source>
</evidence>
<dbReference type="InterPro" id="IPR027417">
    <property type="entry name" value="P-loop_NTPase"/>
</dbReference>
<evidence type="ECO:0000256" key="3">
    <source>
        <dbReference type="ARBA" id="ARBA00022840"/>
    </source>
</evidence>
<dbReference type="GO" id="GO:0016887">
    <property type="term" value="F:ATP hydrolysis activity"/>
    <property type="evidence" value="ECO:0007669"/>
    <property type="project" value="InterPro"/>
</dbReference>
<dbReference type="InterPro" id="IPR050093">
    <property type="entry name" value="ABC_SmlMolc_Importer"/>
</dbReference>
<sequence length="357" mass="39534">MAILKLEGLVKRYGSFKAIDGLSLEVKDGEFVSLLGPSGCGKTTTLQSIAGFVQPTEGRILLDGRDITHVRPEQRGLGIVFQSYALFPHMTVAQNISFGLEMRGVAKPDRAKRITEALDLVRLAGLGDRYPKALSGGQRQRVAVARALAIRPNLLLLDEPMSNLDAKLREEMHIELRAIQRDLGITTILVTHDQVEAMTMSDRIAVMQRGRIVQIDTPFEAYERPHSPFASAFLGKTNSFAGAVQKRNDHCCHVQVRDTMLHVPHEDRSLGNDVNVYIRPEKIRLTGPGLGRLNGYIRLRVFLGNLWLIAVDSHLGLVHMTQPNLGNPPPVEGSEVGLVWSDDDLRVLDREIAHGQV</sequence>
<dbReference type="Pfam" id="PF08402">
    <property type="entry name" value="TOBE_2"/>
    <property type="match status" value="1"/>
</dbReference>
<proteinExistence type="predicted"/>
<reference evidence="5 6" key="1">
    <citation type="journal article" date="2011" name="J. Bacteriol.">
        <title>Draft genome sequence of the polycyclic aromatic hydrocarbon-degrading, genetically engineered bioluminescent bioreporter Pseudomonas fluorescens HK44.</title>
        <authorList>
            <person name="Chauhan A."/>
            <person name="Layton A.C."/>
            <person name="Williams D.E."/>
            <person name="Smartt A.E."/>
            <person name="Ripp S."/>
            <person name="Karpinets T.V."/>
            <person name="Brown S.D."/>
            <person name="Sayler G.S."/>
        </authorList>
    </citation>
    <scope>NUCLEOTIDE SEQUENCE [LARGE SCALE GENOMIC DNA]</scope>
    <source>
        <strain evidence="5 6">HK44</strain>
    </source>
</reference>
<dbReference type="Pfam" id="PF00005">
    <property type="entry name" value="ABC_tran"/>
    <property type="match status" value="1"/>
</dbReference>
<dbReference type="PROSITE" id="PS00211">
    <property type="entry name" value="ABC_TRANSPORTER_1"/>
    <property type="match status" value="1"/>
</dbReference>
<dbReference type="PANTHER" id="PTHR42781">
    <property type="entry name" value="SPERMIDINE/PUTRESCINE IMPORT ATP-BINDING PROTEIN POTA"/>
    <property type="match status" value="1"/>
</dbReference>
<feature type="domain" description="ABC transporter" evidence="4">
    <location>
        <begin position="4"/>
        <end position="234"/>
    </location>
</feature>
<dbReference type="eggNOG" id="COG3842">
    <property type="taxonomic scope" value="Bacteria"/>
</dbReference>
<evidence type="ECO:0000259" key="4">
    <source>
        <dbReference type="PROSITE" id="PS50893"/>
    </source>
</evidence>
<dbReference type="GO" id="GO:0022857">
    <property type="term" value="F:transmembrane transporter activity"/>
    <property type="evidence" value="ECO:0007669"/>
    <property type="project" value="InterPro"/>
</dbReference>
<dbReference type="InterPro" id="IPR003439">
    <property type="entry name" value="ABC_transporter-like_ATP-bd"/>
</dbReference>
<evidence type="ECO:0000313" key="5">
    <source>
        <dbReference type="EMBL" id="EXF95903.1"/>
    </source>
</evidence>
<dbReference type="Proteomes" id="UP000022611">
    <property type="component" value="Unassembled WGS sequence"/>
</dbReference>
<dbReference type="AlphaFoldDB" id="A0A010SYY3"/>
<name>A0A010SYY3_PSEFL</name>
<dbReference type="OrthoDB" id="9802264at2"/>
<dbReference type="InterPro" id="IPR008995">
    <property type="entry name" value="Mo/tungstate-bd_C_term_dom"/>
</dbReference>
<dbReference type="SUPFAM" id="SSF50331">
    <property type="entry name" value="MOP-like"/>
    <property type="match status" value="1"/>
</dbReference>
<dbReference type="InterPro" id="IPR013611">
    <property type="entry name" value="Transp-assoc_OB_typ2"/>
</dbReference>
<dbReference type="EMBL" id="AFOY02000004">
    <property type="protein sequence ID" value="EXF95903.1"/>
    <property type="molecule type" value="Genomic_DNA"/>
</dbReference>
<dbReference type="PANTHER" id="PTHR42781:SF4">
    <property type="entry name" value="SPERMIDINE_PUTRESCINE IMPORT ATP-BINDING PROTEIN POTA"/>
    <property type="match status" value="1"/>
</dbReference>
<keyword evidence="3 5" id="KW-0067">ATP-binding</keyword>
<accession>A0A010SYY3</accession>
<protein>
    <submittedName>
        <fullName evidence="5">Taurine ABC transporter ATP-binding protein</fullName>
        <ecNumber evidence="5">3.6.3.36</ecNumber>
    </submittedName>
</protein>
<gene>
    <name evidence="5" type="primary">tauB</name>
    <name evidence="5" type="ORF">HK44_021285</name>
</gene>
<dbReference type="EC" id="3.6.3.36" evidence="5"/>
<dbReference type="PATRIC" id="fig|1042209.11.peg.785"/>
<comment type="caution">
    <text evidence="5">The sequence shown here is derived from an EMBL/GenBank/DDBJ whole genome shotgun (WGS) entry which is preliminary data.</text>
</comment>